<protein>
    <recommendedName>
        <fullName evidence="8">Ribonuclease VapC</fullName>
        <shortName evidence="8">RNase VapC</shortName>
        <ecNumber evidence="8">3.1.-.-</ecNumber>
    </recommendedName>
    <alternativeName>
        <fullName evidence="8">Toxin VapC</fullName>
    </alternativeName>
</protein>
<dbReference type="InterPro" id="IPR029060">
    <property type="entry name" value="PIN-like_dom_sf"/>
</dbReference>
<comment type="function">
    <text evidence="8">Toxic component of a toxin-antitoxin (TA) system. An RNase.</text>
</comment>
<dbReference type="PANTHER" id="PTHR33653:SF1">
    <property type="entry name" value="RIBONUCLEASE VAPC2"/>
    <property type="match status" value="1"/>
</dbReference>
<dbReference type="GO" id="GO:0090729">
    <property type="term" value="F:toxin activity"/>
    <property type="evidence" value="ECO:0007669"/>
    <property type="project" value="UniProtKB-KW"/>
</dbReference>
<feature type="binding site" evidence="8">
    <location>
        <position position="100"/>
    </location>
    <ligand>
        <name>Mg(2+)</name>
        <dbReference type="ChEBI" id="CHEBI:18420"/>
    </ligand>
</feature>
<dbReference type="InterPro" id="IPR050556">
    <property type="entry name" value="Type_II_TA_system_RNase"/>
</dbReference>
<evidence type="ECO:0000256" key="2">
    <source>
        <dbReference type="ARBA" id="ARBA00022649"/>
    </source>
</evidence>
<sequence>MQPKYLLDTDVFSLMIKGQDEAINARMQTLAKGDAVLSVITTGEYFYGVAHAPVSALREKRAQRLIDFFGVRSLGAEVGVSYGTIRANLRAKGTPIGPNDLWLAAQASAHGLVMVTRNTREFKRVKGLKVEDWL</sequence>
<dbReference type="AlphaFoldDB" id="A0A1F6CPR3"/>
<comment type="cofactor">
    <cofactor evidence="1 8">
        <name>Mg(2+)</name>
        <dbReference type="ChEBI" id="CHEBI:18420"/>
    </cofactor>
</comment>
<dbReference type="EC" id="3.1.-.-" evidence="8"/>
<comment type="similarity">
    <text evidence="7 8">Belongs to the PINc/VapC protein family.</text>
</comment>
<dbReference type="SUPFAM" id="SSF88723">
    <property type="entry name" value="PIN domain-like"/>
    <property type="match status" value="1"/>
</dbReference>
<dbReference type="InterPro" id="IPR022907">
    <property type="entry name" value="VapC_family"/>
</dbReference>
<evidence type="ECO:0000256" key="1">
    <source>
        <dbReference type="ARBA" id="ARBA00001946"/>
    </source>
</evidence>
<name>A0A1F6CPR3_HANXR</name>
<comment type="caution">
    <text evidence="10">The sequence shown here is derived from an EMBL/GenBank/DDBJ whole genome shotgun (WGS) entry which is preliminary data.</text>
</comment>
<feature type="binding site" evidence="8">
    <location>
        <position position="8"/>
    </location>
    <ligand>
        <name>Mg(2+)</name>
        <dbReference type="ChEBI" id="CHEBI:18420"/>
    </ligand>
</feature>
<dbReference type="EMBL" id="MFKF01000192">
    <property type="protein sequence ID" value="OGG51179.1"/>
    <property type="molecule type" value="Genomic_DNA"/>
</dbReference>
<dbReference type="GO" id="GO:0000287">
    <property type="term" value="F:magnesium ion binding"/>
    <property type="evidence" value="ECO:0007669"/>
    <property type="project" value="UniProtKB-UniRule"/>
</dbReference>
<dbReference type="Proteomes" id="UP000178606">
    <property type="component" value="Unassembled WGS sequence"/>
</dbReference>
<evidence type="ECO:0000256" key="5">
    <source>
        <dbReference type="ARBA" id="ARBA00022801"/>
    </source>
</evidence>
<evidence type="ECO:0000256" key="7">
    <source>
        <dbReference type="ARBA" id="ARBA00038093"/>
    </source>
</evidence>
<keyword evidence="2 8" id="KW-1277">Toxin-antitoxin system</keyword>
<keyword evidence="6 8" id="KW-0460">Magnesium</keyword>
<keyword evidence="4 8" id="KW-0479">Metal-binding</keyword>
<evidence type="ECO:0000259" key="9">
    <source>
        <dbReference type="Pfam" id="PF01850"/>
    </source>
</evidence>
<evidence type="ECO:0000313" key="11">
    <source>
        <dbReference type="Proteomes" id="UP000178606"/>
    </source>
</evidence>
<dbReference type="Pfam" id="PF01850">
    <property type="entry name" value="PIN"/>
    <property type="match status" value="1"/>
</dbReference>
<accession>A0A1F6CPR3</accession>
<dbReference type="CDD" id="cd18735">
    <property type="entry name" value="PIN_HiVapC1-like"/>
    <property type="match status" value="1"/>
</dbReference>
<dbReference type="HAMAP" id="MF_00265">
    <property type="entry name" value="VapC_Nob1"/>
    <property type="match status" value="1"/>
</dbReference>
<evidence type="ECO:0000256" key="8">
    <source>
        <dbReference type="HAMAP-Rule" id="MF_00265"/>
    </source>
</evidence>
<evidence type="ECO:0000256" key="3">
    <source>
        <dbReference type="ARBA" id="ARBA00022722"/>
    </source>
</evidence>
<evidence type="ECO:0000256" key="4">
    <source>
        <dbReference type="ARBA" id="ARBA00022723"/>
    </source>
</evidence>
<proteinExistence type="inferred from homology"/>
<organism evidence="10 11">
    <name type="scientific">Handelsmanbacteria sp. (strain RIFCSPLOWO2_12_FULL_64_10)</name>
    <dbReference type="NCBI Taxonomy" id="1817868"/>
    <lineage>
        <taxon>Bacteria</taxon>
        <taxon>Candidatus Handelsmaniibacteriota</taxon>
    </lineage>
</organism>
<evidence type="ECO:0000256" key="6">
    <source>
        <dbReference type="ARBA" id="ARBA00022842"/>
    </source>
</evidence>
<dbReference type="GO" id="GO:0004540">
    <property type="term" value="F:RNA nuclease activity"/>
    <property type="evidence" value="ECO:0007669"/>
    <property type="project" value="InterPro"/>
</dbReference>
<dbReference type="GO" id="GO:0016787">
    <property type="term" value="F:hydrolase activity"/>
    <property type="evidence" value="ECO:0007669"/>
    <property type="project" value="UniProtKB-KW"/>
</dbReference>
<reference evidence="10 11" key="1">
    <citation type="journal article" date="2016" name="Nat. Commun.">
        <title>Thousands of microbial genomes shed light on interconnected biogeochemical processes in an aquifer system.</title>
        <authorList>
            <person name="Anantharaman K."/>
            <person name="Brown C.T."/>
            <person name="Hug L.A."/>
            <person name="Sharon I."/>
            <person name="Castelle C.J."/>
            <person name="Probst A.J."/>
            <person name="Thomas B.C."/>
            <person name="Singh A."/>
            <person name="Wilkins M.J."/>
            <person name="Karaoz U."/>
            <person name="Brodie E.L."/>
            <person name="Williams K.H."/>
            <person name="Hubbard S.S."/>
            <person name="Banfield J.F."/>
        </authorList>
    </citation>
    <scope>NUCLEOTIDE SEQUENCE [LARGE SCALE GENOMIC DNA]</scope>
    <source>
        <strain evidence="11">RIFCSPLOWO2_12_FULL_64_10</strain>
    </source>
</reference>
<keyword evidence="3 8" id="KW-0540">Nuclease</keyword>
<dbReference type="Gene3D" id="3.40.50.1010">
    <property type="entry name" value="5'-nuclease"/>
    <property type="match status" value="1"/>
</dbReference>
<evidence type="ECO:0000313" key="10">
    <source>
        <dbReference type="EMBL" id="OGG51179.1"/>
    </source>
</evidence>
<gene>
    <name evidence="8" type="primary">vapC</name>
    <name evidence="10" type="ORF">A3F84_27090</name>
</gene>
<feature type="domain" description="PIN" evidence="9">
    <location>
        <begin position="5"/>
        <end position="127"/>
    </location>
</feature>
<dbReference type="PANTHER" id="PTHR33653">
    <property type="entry name" value="RIBONUCLEASE VAPC2"/>
    <property type="match status" value="1"/>
</dbReference>
<dbReference type="InterPro" id="IPR002716">
    <property type="entry name" value="PIN_dom"/>
</dbReference>
<keyword evidence="5 8" id="KW-0378">Hydrolase</keyword>
<keyword evidence="8" id="KW-0800">Toxin</keyword>